<dbReference type="AlphaFoldDB" id="A0A3D5QDY2"/>
<dbReference type="RefSeq" id="WP_013885671.1">
    <property type="nucleotide sequence ID" value="NZ_JAAZVV010000100.1"/>
</dbReference>
<gene>
    <name evidence="5" type="primary">rplX</name>
    <name evidence="7" type="ORF">DHM44_10340</name>
</gene>
<dbReference type="InterPro" id="IPR041988">
    <property type="entry name" value="Ribosomal_uL24_KOW"/>
</dbReference>
<keyword evidence="5" id="KW-0699">rRNA-binding</keyword>
<sequence>MALVKYKLKKNDPVIVKVGKDKGKKSKILKVDKKNAKLFLEDVNVVKRHTKPNPMDPDGGIHEKEMPIDISNAMYYCKKCDSGVRLGVKVLGSGQKQRFCKSCGEIVDKD</sequence>
<reference evidence="7 8" key="1">
    <citation type="journal article" date="2018" name="Nat. Biotechnol.">
        <title>A standardized bacterial taxonomy based on genome phylogeny substantially revises the tree of life.</title>
        <authorList>
            <person name="Parks D.H."/>
            <person name="Chuvochina M."/>
            <person name="Waite D.W."/>
            <person name="Rinke C."/>
            <person name="Skarshewski A."/>
            <person name="Chaumeil P.A."/>
            <person name="Hugenholtz P."/>
        </authorList>
    </citation>
    <scope>NUCLEOTIDE SEQUENCE [LARGE SCALE GENOMIC DNA]</scope>
    <source>
        <strain evidence="7">UBA8672</strain>
    </source>
</reference>
<evidence type="ECO:0000256" key="5">
    <source>
        <dbReference type="HAMAP-Rule" id="MF_01326"/>
    </source>
</evidence>
<dbReference type="NCBIfam" id="TIGR01079">
    <property type="entry name" value="rplX_bact"/>
    <property type="match status" value="1"/>
</dbReference>
<dbReference type="InterPro" id="IPR057264">
    <property type="entry name" value="Ribosomal_uL24_C"/>
</dbReference>
<proteinExistence type="inferred from homology"/>
<dbReference type="InterPro" id="IPR014722">
    <property type="entry name" value="Rib_uL2_dom2"/>
</dbReference>
<dbReference type="GO" id="GO:0019843">
    <property type="term" value="F:rRNA binding"/>
    <property type="evidence" value="ECO:0007669"/>
    <property type="project" value="UniProtKB-UniRule"/>
</dbReference>
<dbReference type="InterPro" id="IPR008991">
    <property type="entry name" value="Translation_prot_SH3-like_sf"/>
</dbReference>
<name>A0A3D5QDY2_FLESI</name>
<dbReference type="InterPro" id="IPR003256">
    <property type="entry name" value="Ribosomal_uL24"/>
</dbReference>
<evidence type="ECO:0000256" key="1">
    <source>
        <dbReference type="ARBA" id="ARBA00010618"/>
    </source>
</evidence>
<dbReference type="OMA" id="HISNLML"/>
<evidence type="ECO:0000259" key="6">
    <source>
        <dbReference type="Pfam" id="PF17136"/>
    </source>
</evidence>
<organism evidence="7 8">
    <name type="scientific">Flexistipes sinusarabici</name>
    <dbReference type="NCBI Taxonomy" id="2352"/>
    <lineage>
        <taxon>Bacteria</taxon>
        <taxon>Pseudomonadati</taxon>
        <taxon>Deferribacterota</taxon>
        <taxon>Deferribacteres</taxon>
        <taxon>Deferribacterales</taxon>
        <taxon>Flexistipitaceae</taxon>
        <taxon>Flexistipes</taxon>
    </lineage>
</organism>
<dbReference type="GO" id="GO:1990904">
    <property type="term" value="C:ribonucleoprotein complex"/>
    <property type="evidence" value="ECO:0007669"/>
    <property type="project" value="UniProtKB-KW"/>
</dbReference>
<dbReference type="GO" id="GO:0003735">
    <property type="term" value="F:structural constituent of ribosome"/>
    <property type="evidence" value="ECO:0007669"/>
    <property type="project" value="InterPro"/>
</dbReference>
<comment type="similarity">
    <text evidence="1 5">Belongs to the universal ribosomal protein uL24 family.</text>
</comment>
<comment type="subunit">
    <text evidence="5">Part of the 50S ribosomal subunit.</text>
</comment>
<dbReference type="CDD" id="cd06089">
    <property type="entry name" value="KOW_RPL26"/>
    <property type="match status" value="1"/>
</dbReference>
<keyword evidence="5" id="KW-0694">RNA-binding</keyword>
<dbReference type="Pfam" id="PF17136">
    <property type="entry name" value="ribosomal_L24"/>
    <property type="match status" value="1"/>
</dbReference>
<dbReference type="Proteomes" id="UP000262325">
    <property type="component" value="Unassembled WGS sequence"/>
</dbReference>
<dbReference type="PANTHER" id="PTHR12903">
    <property type="entry name" value="MITOCHONDRIAL RIBOSOMAL PROTEIN L24"/>
    <property type="match status" value="1"/>
</dbReference>
<dbReference type="SUPFAM" id="SSF50104">
    <property type="entry name" value="Translation proteins SH3-like domain"/>
    <property type="match status" value="1"/>
</dbReference>
<keyword evidence="3 5" id="KW-0687">Ribonucleoprotein</keyword>
<dbReference type="HAMAP" id="MF_01326_B">
    <property type="entry name" value="Ribosomal_uL24_B"/>
    <property type="match status" value="1"/>
</dbReference>
<evidence type="ECO:0000256" key="2">
    <source>
        <dbReference type="ARBA" id="ARBA00022980"/>
    </source>
</evidence>
<feature type="domain" description="Large ribosomal subunit protein uL24 C-terminal" evidence="6">
    <location>
        <begin position="43"/>
        <end position="107"/>
    </location>
</feature>
<evidence type="ECO:0000256" key="3">
    <source>
        <dbReference type="ARBA" id="ARBA00023274"/>
    </source>
</evidence>
<dbReference type="GO" id="GO:0006412">
    <property type="term" value="P:translation"/>
    <property type="evidence" value="ECO:0007669"/>
    <property type="project" value="UniProtKB-UniRule"/>
</dbReference>
<evidence type="ECO:0000256" key="4">
    <source>
        <dbReference type="ARBA" id="ARBA00035206"/>
    </source>
</evidence>
<comment type="caution">
    <text evidence="7">The sequence shown here is derived from an EMBL/GenBank/DDBJ whole genome shotgun (WGS) entry which is preliminary data.</text>
</comment>
<evidence type="ECO:0000313" key="8">
    <source>
        <dbReference type="Proteomes" id="UP000262325"/>
    </source>
</evidence>
<accession>A0A3D5QDY2</accession>
<evidence type="ECO:0000313" key="7">
    <source>
        <dbReference type="EMBL" id="HCW94065.1"/>
    </source>
</evidence>
<protein>
    <recommendedName>
        <fullName evidence="4 5">Large ribosomal subunit protein uL24</fullName>
    </recommendedName>
</protein>
<comment type="function">
    <text evidence="5">One of two assembly initiator proteins, it binds directly to the 5'-end of the 23S rRNA, where it nucleates assembly of the 50S subunit.</text>
</comment>
<dbReference type="Gene3D" id="2.30.30.30">
    <property type="match status" value="1"/>
</dbReference>
<comment type="function">
    <text evidence="5">One of the proteins that surrounds the polypeptide exit tunnel on the outside of the subunit.</text>
</comment>
<keyword evidence="2 5" id="KW-0689">Ribosomal protein</keyword>
<dbReference type="GO" id="GO:0005840">
    <property type="term" value="C:ribosome"/>
    <property type="evidence" value="ECO:0007669"/>
    <property type="project" value="UniProtKB-KW"/>
</dbReference>
<dbReference type="EMBL" id="DPPF01000221">
    <property type="protein sequence ID" value="HCW94065.1"/>
    <property type="molecule type" value="Genomic_DNA"/>
</dbReference>